<accession>A0A6G8AY10</accession>
<evidence type="ECO:0000256" key="2">
    <source>
        <dbReference type="SAM" id="Phobius"/>
    </source>
</evidence>
<keyword evidence="4" id="KW-1185">Reference proteome</keyword>
<keyword evidence="2" id="KW-0472">Membrane</keyword>
<evidence type="ECO:0000313" key="4">
    <source>
        <dbReference type="Proteomes" id="UP000500741"/>
    </source>
</evidence>
<sequence length="68" mass="8322">MRRKGHITVYILMFSIFGMTVLQHYLKIEKRQYEVIIEQNKHLEREIKKYKKLINRTNENESLLAKKS</sequence>
<dbReference type="AlphaFoldDB" id="A0A6G8AY10"/>
<keyword evidence="2" id="KW-1133">Transmembrane helix</keyword>
<evidence type="ECO:0000313" key="3">
    <source>
        <dbReference type="EMBL" id="QIL49842.1"/>
    </source>
</evidence>
<evidence type="ECO:0000256" key="1">
    <source>
        <dbReference type="SAM" id="Coils"/>
    </source>
</evidence>
<dbReference type="KEGG" id="wco:G7084_04515"/>
<reference evidence="3 4" key="1">
    <citation type="submission" date="2020-03" db="EMBL/GenBank/DDBJ databases">
        <title>Weissella sp. nov., isolated from Cybister lewisianus.</title>
        <authorList>
            <person name="Hyun D.-W."/>
            <person name="Bae J.-W."/>
        </authorList>
    </citation>
    <scope>NUCLEOTIDE SEQUENCE [LARGE SCALE GENOMIC DNA]</scope>
    <source>
        <strain evidence="3 4">HDW19</strain>
    </source>
</reference>
<feature type="coiled-coil region" evidence="1">
    <location>
        <begin position="26"/>
        <end position="60"/>
    </location>
</feature>
<feature type="transmembrane region" description="Helical" evidence="2">
    <location>
        <begin position="7"/>
        <end position="26"/>
    </location>
</feature>
<dbReference type="Proteomes" id="UP000500741">
    <property type="component" value="Chromosome"/>
</dbReference>
<keyword evidence="1" id="KW-0175">Coiled coil</keyword>
<organism evidence="3 4">
    <name type="scientific">Weissella coleopterorum</name>
    <dbReference type="NCBI Taxonomy" id="2714949"/>
    <lineage>
        <taxon>Bacteria</taxon>
        <taxon>Bacillati</taxon>
        <taxon>Bacillota</taxon>
        <taxon>Bacilli</taxon>
        <taxon>Lactobacillales</taxon>
        <taxon>Lactobacillaceae</taxon>
        <taxon>Weissella</taxon>
    </lineage>
</organism>
<proteinExistence type="predicted"/>
<name>A0A6G8AY10_9LACO</name>
<keyword evidence="2" id="KW-0812">Transmembrane</keyword>
<protein>
    <submittedName>
        <fullName evidence="3">Uncharacterized protein</fullName>
    </submittedName>
</protein>
<dbReference type="RefSeq" id="WP_166008876.1">
    <property type="nucleotide sequence ID" value="NZ_CP049888.1"/>
</dbReference>
<gene>
    <name evidence="3" type="ORF">G7084_04515</name>
</gene>
<dbReference type="EMBL" id="CP049888">
    <property type="protein sequence ID" value="QIL49842.1"/>
    <property type="molecule type" value="Genomic_DNA"/>
</dbReference>